<comment type="subcellular location">
    <subcellularLocation>
        <location evidence="1 9">Cell membrane</location>
        <topology evidence="1 9">Single-pass membrane protein</topology>
    </subcellularLocation>
</comment>
<evidence type="ECO:0000256" key="10">
    <source>
        <dbReference type="SAM" id="MobiDB-lite"/>
    </source>
</evidence>
<keyword evidence="5 9" id="KW-0653">Protein transport</keyword>
<evidence type="ECO:0000256" key="2">
    <source>
        <dbReference type="ARBA" id="ARBA00022448"/>
    </source>
</evidence>
<evidence type="ECO:0000256" key="3">
    <source>
        <dbReference type="ARBA" id="ARBA00022475"/>
    </source>
</evidence>
<feature type="region of interest" description="Disordered" evidence="10">
    <location>
        <begin position="41"/>
        <end position="79"/>
    </location>
</feature>
<dbReference type="EMBL" id="JAWXXX010000001">
    <property type="protein sequence ID" value="MDX5894666.1"/>
    <property type="molecule type" value="Genomic_DNA"/>
</dbReference>
<dbReference type="Gene3D" id="1.20.5.3310">
    <property type="match status" value="1"/>
</dbReference>
<dbReference type="AlphaFoldDB" id="A0AB35T4T7"/>
<evidence type="ECO:0000313" key="12">
    <source>
        <dbReference type="Proteomes" id="UP001281130"/>
    </source>
</evidence>
<keyword evidence="3 9" id="KW-1003">Cell membrane</keyword>
<evidence type="ECO:0000256" key="9">
    <source>
        <dbReference type="HAMAP-Rule" id="MF_00236"/>
    </source>
</evidence>
<evidence type="ECO:0000256" key="6">
    <source>
        <dbReference type="ARBA" id="ARBA00022989"/>
    </source>
</evidence>
<keyword evidence="7 9" id="KW-0811">Translocation</keyword>
<dbReference type="Proteomes" id="UP001281130">
    <property type="component" value="Unassembled WGS sequence"/>
</dbReference>
<evidence type="ECO:0000256" key="7">
    <source>
        <dbReference type="ARBA" id="ARBA00023010"/>
    </source>
</evidence>
<sequence>MGLTSPSHLIILLVILLLLFGAKKIPELARGLGQGMREFRQGVNDKGEVEGSDGTSRSVESESRTQERAEARTDTAARG</sequence>
<dbReference type="GO" id="GO:0008320">
    <property type="term" value="F:protein transmembrane transporter activity"/>
    <property type="evidence" value="ECO:0007669"/>
    <property type="project" value="UniProtKB-UniRule"/>
</dbReference>
<comment type="similarity">
    <text evidence="9">Belongs to the TatA/E family.</text>
</comment>
<dbReference type="InterPro" id="IPR006312">
    <property type="entry name" value="TatA/E"/>
</dbReference>
<evidence type="ECO:0000256" key="5">
    <source>
        <dbReference type="ARBA" id="ARBA00022927"/>
    </source>
</evidence>
<dbReference type="GO" id="GO:0043953">
    <property type="term" value="P:protein transport by the Tat complex"/>
    <property type="evidence" value="ECO:0007669"/>
    <property type="project" value="UniProtKB-UniRule"/>
</dbReference>
<gene>
    <name evidence="9" type="primary">tatA</name>
    <name evidence="11" type="ORF">SIL72_11600</name>
</gene>
<dbReference type="Pfam" id="PF02416">
    <property type="entry name" value="TatA_B_E"/>
    <property type="match status" value="1"/>
</dbReference>
<organism evidence="11 12">
    <name type="scientific">Rubrobacter radiotolerans</name>
    <name type="common">Arthrobacter radiotolerans</name>
    <dbReference type="NCBI Taxonomy" id="42256"/>
    <lineage>
        <taxon>Bacteria</taxon>
        <taxon>Bacillati</taxon>
        <taxon>Actinomycetota</taxon>
        <taxon>Rubrobacteria</taxon>
        <taxon>Rubrobacterales</taxon>
        <taxon>Rubrobacteraceae</taxon>
        <taxon>Rubrobacter</taxon>
    </lineage>
</organism>
<dbReference type="HAMAP" id="MF_00236">
    <property type="entry name" value="TatA_E"/>
    <property type="match status" value="1"/>
</dbReference>
<dbReference type="GO" id="GO:0033281">
    <property type="term" value="C:TAT protein transport complex"/>
    <property type="evidence" value="ECO:0007669"/>
    <property type="project" value="UniProtKB-UniRule"/>
</dbReference>
<dbReference type="NCBIfam" id="TIGR01411">
    <property type="entry name" value="tatAE"/>
    <property type="match status" value="1"/>
</dbReference>
<protein>
    <recommendedName>
        <fullName evidence="9">Sec-independent protein translocase protein TatA</fullName>
    </recommendedName>
</protein>
<accession>A0AB35T4T7</accession>
<proteinExistence type="inferred from homology"/>
<dbReference type="RefSeq" id="WP_038682392.1">
    <property type="nucleotide sequence ID" value="NZ_CP007514.1"/>
</dbReference>
<keyword evidence="6 9" id="KW-1133">Transmembrane helix</keyword>
<comment type="caution">
    <text evidence="11">The sequence shown here is derived from an EMBL/GenBank/DDBJ whole genome shotgun (WGS) entry which is preliminary data.</text>
</comment>
<name>A0AB35T4T7_RUBRA</name>
<comment type="function">
    <text evidence="9">Part of the twin-arginine translocation (Tat) system that transports large folded proteins containing a characteristic twin-arginine motif in their signal peptide across membranes. TatA could form the protein-conducting channel of the Tat system.</text>
</comment>
<reference evidence="11" key="1">
    <citation type="submission" date="2023-11" db="EMBL/GenBank/DDBJ databases">
        <title>MicrobeMod: A computational toolkit for identifying prokaryotic methylation and restriction-modification with nanopore sequencing.</title>
        <authorList>
            <person name="Crits-Christoph A."/>
            <person name="Kang S.C."/>
            <person name="Lee H."/>
            <person name="Ostrov N."/>
        </authorList>
    </citation>
    <scope>NUCLEOTIDE SEQUENCE</scope>
    <source>
        <strain evidence="11">ATCC 51242</strain>
    </source>
</reference>
<feature type="compositionally biased region" description="Basic and acidic residues" evidence="10">
    <location>
        <begin position="59"/>
        <end position="79"/>
    </location>
</feature>
<comment type="subunit">
    <text evidence="9">The Tat system comprises two distinct complexes: a TatABC complex, containing multiple copies of TatA, TatB and TatC subunits, and a separate TatA complex, containing only TatA subunits. Substrates initially bind to the TatABC complex, which probably triggers association of the separate TatA complex to form the active translocon.</text>
</comment>
<evidence type="ECO:0000313" key="11">
    <source>
        <dbReference type="EMBL" id="MDX5894666.1"/>
    </source>
</evidence>
<dbReference type="PANTHER" id="PTHR42982:SF1">
    <property type="entry name" value="SEC-INDEPENDENT PROTEIN TRANSLOCASE PROTEIN TATA"/>
    <property type="match status" value="1"/>
</dbReference>
<keyword evidence="8 9" id="KW-0472">Membrane</keyword>
<dbReference type="InterPro" id="IPR003369">
    <property type="entry name" value="TatA/B/E"/>
</dbReference>
<keyword evidence="2 9" id="KW-0813">Transport</keyword>
<evidence type="ECO:0000256" key="8">
    <source>
        <dbReference type="ARBA" id="ARBA00023136"/>
    </source>
</evidence>
<evidence type="ECO:0000256" key="4">
    <source>
        <dbReference type="ARBA" id="ARBA00022692"/>
    </source>
</evidence>
<evidence type="ECO:0000256" key="1">
    <source>
        <dbReference type="ARBA" id="ARBA00004162"/>
    </source>
</evidence>
<dbReference type="PANTHER" id="PTHR42982">
    <property type="entry name" value="SEC-INDEPENDENT PROTEIN TRANSLOCASE PROTEIN TATA"/>
    <property type="match status" value="1"/>
</dbReference>
<keyword evidence="4 9" id="KW-0812">Transmembrane</keyword>